<keyword evidence="9 17" id="KW-0675">Receptor</keyword>
<evidence type="ECO:0000313" key="17">
    <source>
        <dbReference type="EMBL" id="RRD90909.1"/>
    </source>
</evidence>
<dbReference type="Pfam" id="PF07715">
    <property type="entry name" value="Plug"/>
    <property type="match status" value="1"/>
</dbReference>
<evidence type="ECO:0000256" key="6">
    <source>
        <dbReference type="ARBA" id="ARBA00022729"/>
    </source>
</evidence>
<evidence type="ECO:0000256" key="12">
    <source>
        <dbReference type="PROSITE-ProRule" id="PRU10144"/>
    </source>
</evidence>
<dbReference type="Gene3D" id="2.40.170.20">
    <property type="entry name" value="TonB-dependent receptor, beta-barrel domain"/>
    <property type="match status" value="1"/>
</dbReference>
<feature type="signal peptide" evidence="14">
    <location>
        <begin position="1"/>
        <end position="29"/>
    </location>
</feature>
<keyword evidence="5 11" id="KW-0812">Transmembrane</keyword>
<evidence type="ECO:0000256" key="4">
    <source>
        <dbReference type="ARBA" id="ARBA00022452"/>
    </source>
</evidence>
<evidence type="ECO:0000256" key="8">
    <source>
        <dbReference type="ARBA" id="ARBA00023136"/>
    </source>
</evidence>
<feature type="chain" id="PRO_5018130762" evidence="14">
    <location>
        <begin position="30"/>
        <end position="940"/>
    </location>
</feature>
<dbReference type="PROSITE" id="PS52016">
    <property type="entry name" value="TONB_DEPENDENT_REC_3"/>
    <property type="match status" value="1"/>
</dbReference>
<dbReference type="GO" id="GO:0015344">
    <property type="term" value="F:siderophore uptake transmembrane transporter activity"/>
    <property type="evidence" value="ECO:0007669"/>
    <property type="project" value="TreeGrafter"/>
</dbReference>
<evidence type="ECO:0000313" key="18">
    <source>
        <dbReference type="Proteomes" id="UP000269923"/>
    </source>
</evidence>
<comment type="similarity">
    <text evidence="2 11 13">Belongs to the TonB-dependent receptor family.</text>
</comment>
<keyword evidence="7 13" id="KW-0798">TonB box</keyword>
<dbReference type="STRING" id="1121352.GCA_000620925_00908"/>
<dbReference type="InterPro" id="IPR000531">
    <property type="entry name" value="Beta-barrel_TonB"/>
</dbReference>
<dbReference type="InterPro" id="IPR010917">
    <property type="entry name" value="TonB_rcpt_CS"/>
</dbReference>
<keyword evidence="8 11" id="KW-0472">Membrane</keyword>
<evidence type="ECO:0000256" key="14">
    <source>
        <dbReference type="SAM" id="SignalP"/>
    </source>
</evidence>
<dbReference type="Proteomes" id="UP000269923">
    <property type="component" value="Unassembled WGS sequence"/>
</dbReference>
<keyword evidence="18" id="KW-1185">Reference proteome</keyword>
<dbReference type="OrthoDB" id="9764669at2"/>
<dbReference type="InterPro" id="IPR010949">
    <property type="entry name" value="TonB_Hb/transfer/lactofer_rcpt"/>
</dbReference>
<evidence type="ECO:0000256" key="7">
    <source>
        <dbReference type="ARBA" id="ARBA00023077"/>
    </source>
</evidence>
<dbReference type="InterPro" id="IPR012910">
    <property type="entry name" value="Plug_dom"/>
</dbReference>
<dbReference type="NCBIfam" id="TIGR01776">
    <property type="entry name" value="TonB-tbp-lbp"/>
    <property type="match status" value="1"/>
</dbReference>
<evidence type="ECO:0000256" key="13">
    <source>
        <dbReference type="RuleBase" id="RU003357"/>
    </source>
</evidence>
<name>A0A3P2A6A3_9NEIS</name>
<reference evidence="17 18" key="1">
    <citation type="submission" date="2018-11" db="EMBL/GenBank/DDBJ databases">
        <title>Genomes From Bacteria Associated with the Canine Oral Cavity: a Test Case for Automated Genome-Based Taxonomic Assignment.</title>
        <authorList>
            <person name="Coil D.A."/>
            <person name="Jospin G."/>
            <person name="Darling A.E."/>
            <person name="Wallis C."/>
            <person name="Davis I.J."/>
            <person name="Harris S."/>
            <person name="Eisen J.A."/>
            <person name="Holcombe L.J."/>
            <person name="O'Flynn C."/>
        </authorList>
    </citation>
    <scope>NUCLEOTIDE SEQUENCE [LARGE SCALE GENOMIC DNA]</scope>
    <source>
        <strain evidence="17 18">COT-280</strain>
    </source>
</reference>
<dbReference type="GO" id="GO:0044718">
    <property type="term" value="P:siderophore transmembrane transport"/>
    <property type="evidence" value="ECO:0007669"/>
    <property type="project" value="TreeGrafter"/>
</dbReference>
<dbReference type="PROSITE" id="PS01156">
    <property type="entry name" value="TONB_DEPENDENT_REC_2"/>
    <property type="match status" value="1"/>
</dbReference>
<evidence type="ECO:0000256" key="10">
    <source>
        <dbReference type="ARBA" id="ARBA00023237"/>
    </source>
</evidence>
<evidence type="ECO:0000256" key="1">
    <source>
        <dbReference type="ARBA" id="ARBA00004571"/>
    </source>
</evidence>
<keyword evidence="10 11" id="KW-0998">Cell outer membrane</keyword>
<dbReference type="NCBIfam" id="TIGR01786">
    <property type="entry name" value="TonB-hemlactrns"/>
    <property type="match status" value="1"/>
</dbReference>
<evidence type="ECO:0000259" key="15">
    <source>
        <dbReference type="Pfam" id="PF00593"/>
    </source>
</evidence>
<keyword evidence="3 11" id="KW-0813">Transport</keyword>
<accession>A0A3P2A6A3</accession>
<evidence type="ECO:0000259" key="16">
    <source>
        <dbReference type="Pfam" id="PF07715"/>
    </source>
</evidence>
<dbReference type="InterPro" id="IPR039426">
    <property type="entry name" value="TonB-dep_rcpt-like"/>
</dbReference>
<dbReference type="InterPro" id="IPR010948">
    <property type="entry name" value="TonB_lacto/transferrin_rcpt"/>
</dbReference>
<dbReference type="PANTHER" id="PTHR30069:SF54">
    <property type="entry name" value="TRANSFERRIN-BINDING PROTEIN A"/>
    <property type="match status" value="1"/>
</dbReference>
<feature type="domain" description="TonB-dependent receptor-like beta-barrel" evidence="15">
    <location>
        <begin position="413"/>
        <end position="894"/>
    </location>
</feature>
<evidence type="ECO:0000256" key="3">
    <source>
        <dbReference type="ARBA" id="ARBA00022448"/>
    </source>
</evidence>
<protein>
    <submittedName>
        <fullName evidence="17">Lactoferrin/transferrin family TonB-dependent receptor</fullName>
    </submittedName>
</protein>
<comment type="subcellular location">
    <subcellularLocation>
        <location evidence="1 11">Cell outer membrane</location>
        <topology evidence="1 11">Multi-pass membrane protein</topology>
    </subcellularLocation>
</comment>
<keyword evidence="4 11" id="KW-1134">Transmembrane beta strand</keyword>
<dbReference type="PANTHER" id="PTHR30069">
    <property type="entry name" value="TONB-DEPENDENT OUTER MEMBRANE RECEPTOR"/>
    <property type="match status" value="1"/>
</dbReference>
<dbReference type="CDD" id="cd01347">
    <property type="entry name" value="ligand_gated_channel"/>
    <property type="match status" value="1"/>
</dbReference>
<gene>
    <name evidence="17" type="ORF">EII21_02860</name>
</gene>
<dbReference type="AlphaFoldDB" id="A0A3P2A6A3"/>
<dbReference type="Gene3D" id="2.170.130.10">
    <property type="entry name" value="TonB-dependent receptor, plug domain"/>
    <property type="match status" value="1"/>
</dbReference>
<feature type="domain" description="TonB-dependent receptor plug" evidence="16">
    <location>
        <begin position="73"/>
        <end position="173"/>
    </location>
</feature>
<dbReference type="EMBL" id="RQYC01000003">
    <property type="protein sequence ID" value="RRD90909.1"/>
    <property type="molecule type" value="Genomic_DNA"/>
</dbReference>
<comment type="caution">
    <text evidence="17">The sequence shown here is derived from an EMBL/GenBank/DDBJ whole genome shotgun (WGS) entry which is preliminary data.</text>
</comment>
<evidence type="ECO:0000256" key="9">
    <source>
        <dbReference type="ARBA" id="ARBA00023170"/>
    </source>
</evidence>
<dbReference type="SUPFAM" id="SSF56935">
    <property type="entry name" value="Porins"/>
    <property type="match status" value="1"/>
</dbReference>
<evidence type="ECO:0000256" key="11">
    <source>
        <dbReference type="PROSITE-ProRule" id="PRU01360"/>
    </source>
</evidence>
<evidence type="ECO:0000256" key="2">
    <source>
        <dbReference type="ARBA" id="ARBA00009810"/>
    </source>
</evidence>
<dbReference type="InterPro" id="IPR037066">
    <property type="entry name" value="Plug_dom_sf"/>
</dbReference>
<dbReference type="GO" id="GO:0009279">
    <property type="term" value="C:cell outer membrane"/>
    <property type="evidence" value="ECO:0007669"/>
    <property type="project" value="UniProtKB-SubCell"/>
</dbReference>
<organism evidence="17 18">
    <name type="scientific">Conchiformibius steedae</name>
    <dbReference type="NCBI Taxonomy" id="153493"/>
    <lineage>
        <taxon>Bacteria</taxon>
        <taxon>Pseudomonadati</taxon>
        <taxon>Pseudomonadota</taxon>
        <taxon>Betaproteobacteria</taxon>
        <taxon>Neisseriales</taxon>
        <taxon>Neisseriaceae</taxon>
        <taxon>Conchiformibius</taxon>
    </lineage>
</organism>
<feature type="short sequence motif" description="TonB C-terminal box" evidence="12">
    <location>
        <begin position="923"/>
        <end position="940"/>
    </location>
</feature>
<sequence length="940" mass="105445">MNSNYLSVPFRHRSLCVVLGMLLCGSAVAADKPKAADETDQGQTLKSLQGVGKRVRTHRREKDVTGLGKIIKSSETLNKQQVIDIRDLVRYDPGVAVVEQGRGASSGYSIRGVDKNRVATTVDGIAQVQSYAVQGARPGSGAINEVEYENIASVEISKGASSSEYGSGSLGGAVGFRTKEAEDLIGAGKNWGVQAKTAYSSKNRQWVKSLGGAFRQGAWEGLLQYTTRRGEAIRPHKDAVNSTVYQITRLGGYPNEYDHRYADGDGFKRSTEYFILEDECPDFNCTPKARAVVSNALKPVEALSNPTAKQQQWLDKTQHITERVSASDYTGPGRVLPDPLTYRTGSWLARGAYRFSPRHSVGTVYENTVQRYDTRDMSLPTFYPVTLANREYFGLAGGVYRGGRYLDGLVAEGGTGLQWSRTQYVDEKHRKQRWGVFYRYNNPDKDSALDTAQLSFDHQNIRIDNTLEKRYCSEYPTVDKNCRATADKAGSYNHTDANRYSERHHLLRLDVGKELKWGAVRNRLSASVGVDRFESVLNRNRYESDVAAREYELVHVPGRRGNGAFETPYLYRKVGESVSHVDYCQQNLSSFYACGKRRINGHNAFFGLRNNISFGQYVDVGLGVRYDRHRFRSSDKWTASNSFRNWSWNTGLVVKPMANIALSYRASSGYRVPSFQELFGYRLPGHEQGKDDKFHRPTEVVPEKSLNHEWGLTLKGAAGTLELTQFDNRYRGLIAVSEKYDPELKLGLVNYRNAQDVRLKGVNIAGRLDGNGVWDKIPDGLYATVAFNRIKPKSVKNRPDLAFVESYLLDTVQPSRYILGLGYDHPEKKWGANLNFTYSKQKNPDELRTYYQGGTGRINKAGSAFSSKAWKTVDVSAYYSPYKNLTLRGSVYNLANYRYVTWEALRQTSAGAVNRHAEGGNYARYAAPGRNFAVSVEMKF</sequence>
<dbReference type="Pfam" id="PF00593">
    <property type="entry name" value="TonB_dep_Rec_b-barrel"/>
    <property type="match status" value="1"/>
</dbReference>
<proteinExistence type="inferred from homology"/>
<keyword evidence="6 14" id="KW-0732">Signal</keyword>
<evidence type="ECO:0000256" key="5">
    <source>
        <dbReference type="ARBA" id="ARBA00022692"/>
    </source>
</evidence>
<dbReference type="InterPro" id="IPR036942">
    <property type="entry name" value="Beta-barrel_TonB_sf"/>
</dbReference>
<dbReference type="GO" id="GO:0015091">
    <property type="term" value="F:ferric iron transmembrane transporter activity"/>
    <property type="evidence" value="ECO:0007669"/>
    <property type="project" value="InterPro"/>
</dbReference>